<evidence type="ECO:0000313" key="1">
    <source>
        <dbReference type="EMBL" id="CDS94345.1"/>
    </source>
</evidence>
<evidence type="ECO:0000313" key="2">
    <source>
        <dbReference type="Proteomes" id="UP000049495"/>
    </source>
</evidence>
<dbReference type="AlphaFoldDB" id="A0A822MSW8"/>
<sequence>MAPMRSFESKDSLLRNLVGKSDISNSIWGGINSKKAVHERVNEECLGSLTKGKRITVLVYQPLAFTTNRQALVIRLRINKGV</sequence>
<organism evidence="1 2">
    <name type="scientific">Vibrio crassostreae</name>
    <dbReference type="NCBI Taxonomy" id="246167"/>
    <lineage>
        <taxon>Bacteria</taxon>
        <taxon>Pseudomonadati</taxon>
        <taxon>Pseudomonadota</taxon>
        <taxon>Gammaproteobacteria</taxon>
        <taxon>Vibrionales</taxon>
        <taxon>Vibrionaceae</taxon>
        <taxon>Vibrio</taxon>
    </lineage>
</organism>
<gene>
    <name evidence="1" type="ORF">VCR5J5_1100021</name>
</gene>
<name>A0A822MSW8_9VIBR</name>
<dbReference type="EMBL" id="CCJV01000014">
    <property type="protein sequence ID" value="CDS94345.1"/>
    <property type="molecule type" value="Genomic_DNA"/>
</dbReference>
<accession>A0A822MSW8</accession>
<proteinExistence type="predicted"/>
<reference evidence="2" key="1">
    <citation type="submission" date="2014-06" db="EMBL/GenBank/DDBJ databases">
        <authorList>
            <person name="Le Roux Frederique"/>
        </authorList>
    </citation>
    <scope>NUCLEOTIDE SEQUENCE [LARGE SCALE GENOMIC DNA]</scope>
    <source>
        <strain evidence="2">J5-5</strain>
    </source>
</reference>
<comment type="caution">
    <text evidence="1">The sequence shown here is derived from an EMBL/GenBank/DDBJ whole genome shotgun (WGS) entry which is preliminary data.</text>
</comment>
<dbReference type="Proteomes" id="UP000049495">
    <property type="component" value="Unassembled WGS sequence"/>
</dbReference>
<protein>
    <submittedName>
        <fullName evidence="1">Uncharacterized protein</fullName>
    </submittedName>
</protein>